<feature type="transmembrane region" description="Helical" evidence="7">
    <location>
        <begin position="228"/>
        <end position="248"/>
    </location>
</feature>
<feature type="transmembrane region" description="Helical" evidence="7">
    <location>
        <begin position="14"/>
        <end position="38"/>
    </location>
</feature>
<organism evidence="9 10">
    <name type="scientific">Kribbella amoyensis</name>
    <dbReference type="NCBI Taxonomy" id="996641"/>
    <lineage>
        <taxon>Bacteria</taxon>
        <taxon>Bacillati</taxon>
        <taxon>Actinomycetota</taxon>
        <taxon>Actinomycetes</taxon>
        <taxon>Propionibacteriales</taxon>
        <taxon>Kribbellaceae</taxon>
        <taxon>Kribbella</taxon>
    </lineage>
</organism>
<dbReference type="Gene3D" id="1.20.1250.20">
    <property type="entry name" value="MFS general substrate transporter like domains"/>
    <property type="match status" value="1"/>
</dbReference>
<evidence type="ECO:0000256" key="7">
    <source>
        <dbReference type="SAM" id="Phobius"/>
    </source>
</evidence>
<dbReference type="PROSITE" id="PS50850">
    <property type="entry name" value="MFS"/>
    <property type="match status" value="1"/>
</dbReference>
<evidence type="ECO:0000256" key="4">
    <source>
        <dbReference type="ARBA" id="ARBA00022692"/>
    </source>
</evidence>
<evidence type="ECO:0000256" key="3">
    <source>
        <dbReference type="ARBA" id="ARBA00022475"/>
    </source>
</evidence>
<reference evidence="9 10" key="1">
    <citation type="submission" date="2019-06" db="EMBL/GenBank/DDBJ databases">
        <title>Sequencing the genomes of 1000 actinobacteria strains.</title>
        <authorList>
            <person name="Klenk H.-P."/>
        </authorList>
    </citation>
    <scope>NUCLEOTIDE SEQUENCE [LARGE SCALE GENOMIC DNA]</scope>
    <source>
        <strain evidence="9 10">DSM 24683</strain>
    </source>
</reference>
<feature type="transmembrane region" description="Helical" evidence="7">
    <location>
        <begin position="335"/>
        <end position="352"/>
    </location>
</feature>
<keyword evidence="3" id="KW-1003">Cell membrane</keyword>
<evidence type="ECO:0000256" key="5">
    <source>
        <dbReference type="ARBA" id="ARBA00022989"/>
    </source>
</evidence>
<keyword evidence="2" id="KW-0813">Transport</keyword>
<feature type="domain" description="Major facilitator superfamily (MFS) profile" evidence="8">
    <location>
        <begin position="16"/>
        <end position="498"/>
    </location>
</feature>
<protein>
    <submittedName>
        <fullName evidence="9">DHA2 family multidrug resistance protein-like MFS transporter</fullName>
    </submittedName>
</protein>
<feature type="transmembrane region" description="Helical" evidence="7">
    <location>
        <begin position="305"/>
        <end position="323"/>
    </location>
</feature>
<keyword evidence="5 7" id="KW-1133">Transmembrane helix</keyword>
<feature type="transmembrane region" description="Helical" evidence="7">
    <location>
        <begin position="471"/>
        <end position="493"/>
    </location>
</feature>
<dbReference type="Proteomes" id="UP000318380">
    <property type="component" value="Unassembled WGS sequence"/>
</dbReference>
<keyword evidence="4 7" id="KW-0812">Transmembrane</keyword>
<dbReference type="InterPro" id="IPR011701">
    <property type="entry name" value="MFS"/>
</dbReference>
<feature type="transmembrane region" description="Helical" evidence="7">
    <location>
        <begin position="402"/>
        <end position="419"/>
    </location>
</feature>
<dbReference type="PRINTS" id="PR01035">
    <property type="entry name" value="TCRTETA"/>
</dbReference>
<dbReference type="GO" id="GO:0005886">
    <property type="term" value="C:plasma membrane"/>
    <property type="evidence" value="ECO:0007669"/>
    <property type="project" value="UniProtKB-SubCell"/>
</dbReference>
<evidence type="ECO:0000313" key="10">
    <source>
        <dbReference type="Proteomes" id="UP000318380"/>
    </source>
</evidence>
<feature type="transmembrane region" description="Helical" evidence="7">
    <location>
        <begin position="358"/>
        <end position="381"/>
    </location>
</feature>
<accession>A0A561B2E6</accession>
<dbReference type="InterPro" id="IPR036259">
    <property type="entry name" value="MFS_trans_sf"/>
</dbReference>
<keyword evidence="6 7" id="KW-0472">Membrane</keyword>
<feature type="transmembrane region" description="Helical" evidence="7">
    <location>
        <begin position="82"/>
        <end position="99"/>
    </location>
</feature>
<feature type="transmembrane region" description="Helical" evidence="7">
    <location>
        <begin position="269"/>
        <end position="293"/>
    </location>
</feature>
<name>A0A561B2E6_9ACTN</name>
<gene>
    <name evidence="9" type="ORF">FB561_6916</name>
</gene>
<feature type="transmembrane region" description="Helical" evidence="7">
    <location>
        <begin position="105"/>
        <end position="128"/>
    </location>
</feature>
<dbReference type="AlphaFoldDB" id="A0A561B2E6"/>
<dbReference type="CDD" id="cd17321">
    <property type="entry name" value="MFS_MMR_MDR_like"/>
    <property type="match status" value="1"/>
</dbReference>
<dbReference type="PANTHER" id="PTHR42718">
    <property type="entry name" value="MAJOR FACILITATOR SUPERFAMILY MULTIDRUG TRANSPORTER MFSC"/>
    <property type="match status" value="1"/>
</dbReference>
<dbReference type="GO" id="GO:0022857">
    <property type="term" value="F:transmembrane transporter activity"/>
    <property type="evidence" value="ECO:0007669"/>
    <property type="project" value="InterPro"/>
</dbReference>
<proteinExistence type="predicted"/>
<feature type="transmembrane region" description="Helical" evidence="7">
    <location>
        <begin position="140"/>
        <end position="162"/>
    </location>
</feature>
<dbReference type="PANTHER" id="PTHR42718:SF47">
    <property type="entry name" value="METHYL VIOLOGEN RESISTANCE PROTEIN SMVA"/>
    <property type="match status" value="1"/>
</dbReference>
<dbReference type="SUPFAM" id="SSF103473">
    <property type="entry name" value="MFS general substrate transporter"/>
    <property type="match status" value="1"/>
</dbReference>
<evidence type="ECO:0000313" key="9">
    <source>
        <dbReference type="EMBL" id="TWD73031.1"/>
    </source>
</evidence>
<evidence type="ECO:0000256" key="2">
    <source>
        <dbReference type="ARBA" id="ARBA00022448"/>
    </source>
</evidence>
<comment type="caution">
    <text evidence="9">The sequence shown here is derived from an EMBL/GenBank/DDBJ whole genome shotgun (WGS) entry which is preliminary data.</text>
</comment>
<feature type="transmembrane region" description="Helical" evidence="7">
    <location>
        <begin position="168"/>
        <end position="190"/>
    </location>
</feature>
<keyword evidence="10" id="KW-1185">Reference proteome</keyword>
<evidence type="ECO:0000256" key="1">
    <source>
        <dbReference type="ARBA" id="ARBA00004651"/>
    </source>
</evidence>
<dbReference type="Pfam" id="PF07690">
    <property type="entry name" value="MFS_1"/>
    <property type="match status" value="1"/>
</dbReference>
<evidence type="ECO:0000259" key="8">
    <source>
        <dbReference type="PROSITE" id="PS50850"/>
    </source>
</evidence>
<dbReference type="EMBL" id="VIVK01000003">
    <property type="protein sequence ID" value="TWD73031.1"/>
    <property type="molecule type" value="Genomic_DNA"/>
</dbReference>
<feature type="transmembrane region" description="Helical" evidence="7">
    <location>
        <begin position="53"/>
        <end position="70"/>
    </location>
</feature>
<sequence length="513" mass="52652">MTDITTTKATRREWIGLFVLALPTLLLSLDVSVLYLALPKLTADLGADSTQQLWILDIYSFLLAGFLVTMGTLGDRIGRRKLLLIGAAVFGAASVLAAYASSPELLIACRALLGLAGATLMPSTLALIRNMFHDPVQLGQAIGVWFGCFMVGMLIGPVVGGLLLEQFWWGSAFLLGVPVMLLLLILGPALLPEYRDPAAGRLDPASVGLSLVAILPTIWGLKALARDGWSVLGLVAIMAGIAAGTGFVRRQRRLDYPLLDVDLFRAGRFTAALTVSLAAGVVMAGVSLQAALYLQVVEELSPLRAGLWLIPQTVAMIAGLNLAPHVARRFGTSSTVAGGLVVAAAGLLVLGLGSLETLIAGLVVSAFGLSLPMALTMNLMLSAAPPERAGSVASLSETSGEGGIALGVALLGTLGTIVYRDRLDLPEGVPAGIAERARSGVSEAVVVADSVGGSLGGAIEHAAKAAFGTGLTVVAVAGAAAFLACGLLAALALRERAAAEADLVEQEKVAEAA</sequence>
<dbReference type="RefSeq" id="WP_145814245.1">
    <property type="nucleotide sequence ID" value="NZ_VIVK01000003.1"/>
</dbReference>
<dbReference type="OrthoDB" id="9781469at2"/>
<feature type="transmembrane region" description="Helical" evidence="7">
    <location>
        <begin position="202"/>
        <end position="222"/>
    </location>
</feature>
<comment type="subcellular location">
    <subcellularLocation>
        <location evidence="1">Cell membrane</location>
        <topology evidence="1">Multi-pass membrane protein</topology>
    </subcellularLocation>
</comment>
<dbReference type="InterPro" id="IPR001958">
    <property type="entry name" value="Tet-R_TetA/multi-R_MdtG-like"/>
</dbReference>
<evidence type="ECO:0000256" key="6">
    <source>
        <dbReference type="ARBA" id="ARBA00023136"/>
    </source>
</evidence>
<dbReference type="InterPro" id="IPR020846">
    <property type="entry name" value="MFS_dom"/>
</dbReference>